<protein>
    <submittedName>
        <fullName evidence="1">Uncharacterized protein</fullName>
    </submittedName>
</protein>
<dbReference type="InterPro" id="IPR004245">
    <property type="entry name" value="DUF229"/>
</dbReference>
<dbReference type="OMA" id="YKVRFGR"/>
<dbReference type="CDD" id="cd16021">
    <property type="entry name" value="ALP_like"/>
    <property type="match status" value="1"/>
</dbReference>
<dbReference type="Proteomes" id="UP000007266">
    <property type="component" value="Linkage group 5"/>
</dbReference>
<dbReference type="AlphaFoldDB" id="D6WJE5"/>
<dbReference type="InterPro" id="IPR017850">
    <property type="entry name" value="Alkaline_phosphatase_core_sf"/>
</dbReference>
<dbReference type="EMBL" id="KQ971342">
    <property type="protein sequence ID" value="EFA03884.1"/>
    <property type="molecule type" value="Genomic_DNA"/>
</dbReference>
<keyword evidence="2" id="KW-1185">Reference proteome</keyword>
<dbReference type="InParanoid" id="D6WJE5"/>
<name>D6WJE5_TRICA</name>
<dbReference type="FunFam" id="3.40.720.10:FF:000017">
    <property type="entry name" value="Predicted protein"/>
    <property type="match status" value="1"/>
</dbReference>
<dbReference type="eggNOG" id="ENOG502QQ0X">
    <property type="taxonomic scope" value="Eukaryota"/>
</dbReference>
<dbReference type="HOGENOM" id="CLU_018076_3_0_1"/>
<evidence type="ECO:0000313" key="1">
    <source>
        <dbReference type="EMBL" id="EFA03884.1"/>
    </source>
</evidence>
<gene>
    <name evidence="1" type="primary">AUGUSTUS-3.0.2_14008</name>
    <name evidence="1" type="ORF">TcasGA2_TC014008</name>
</gene>
<reference evidence="1 2" key="2">
    <citation type="journal article" date="2010" name="Nucleic Acids Res.">
        <title>BeetleBase in 2010: revisions to provide comprehensive genomic information for Tribolium castaneum.</title>
        <authorList>
            <person name="Kim H.S."/>
            <person name="Murphy T."/>
            <person name="Xia J."/>
            <person name="Caragea D."/>
            <person name="Park Y."/>
            <person name="Beeman R.W."/>
            <person name="Lorenzen M.D."/>
            <person name="Butcher S."/>
            <person name="Manak J.R."/>
            <person name="Brown S.J."/>
        </authorList>
    </citation>
    <scope>GENOME REANNOTATION</scope>
    <source>
        <strain evidence="1 2">Georgia GA2</strain>
    </source>
</reference>
<dbReference type="SUPFAM" id="SSF53649">
    <property type="entry name" value="Alkaline phosphatase-like"/>
    <property type="match status" value="1"/>
</dbReference>
<dbReference type="Gene3D" id="3.40.720.10">
    <property type="entry name" value="Alkaline Phosphatase, subunit A"/>
    <property type="match status" value="1"/>
</dbReference>
<organism evidence="1 2">
    <name type="scientific">Tribolium castaneum</name>
    <name type="common">Red flour beetle</name>
    <dbReference type="NCBI Taxonomy" id="7070"/>
    <lineage>
        <taxon>Eukaryota</taxon>
        <taxon>Metazoa</taxon>
        <taxon>Ecdysozoa</taxon>
        <taxon>Arthropoda</taxon>
        <taxon>Hexapoda</taxon>
        <taxon>Insecta</taxon>
        <taxon>Pterygota</taxon>
        <taxon>Neoptera</taxon>
        <taxon>Endopterygota</taxon>
        <taxon>Coleoptera</taxon>
        <taxon>Polyphaga</taxon>
        <taxon>Cucujiformia</taxon>
        <taxon>Tenebrionidae</taxon>
        <taxon>Tenebrionidae incertae sedis</taxon>
        <taxon>Tribolium</taxon>
    </lineage>
</organism>
<dbReference type="FunCoup" id="D6WJE5">
    <property type="interactions" value="195"/>
</dbReference>
<dbReference type="PANTHER" id="PTHR10974:SF73">
    <property type="entry name" value="FI21235P1"/>
    <property type="match status" value="1"/>
</dbReference>
<proteinExistence type="predicted"/>
<dbReference type="STRING" id="7070.D6WJE5"/>
<dbReference type="PANTHER" id="PTHR10974">
    <property type="entry name" value="FI08016P-RELATED"/>
    <property type="match status" value="1"/>
</dbReference>
<dbReference type="PhylomeDB" id="D6WJE5"/>
<accession>D6WJE5</accession>
<reference evidence="1 2" key="1">
    <citation type="journal article" date="2008" name="Nature">
        <title>The genome of the model beetle and pest Tribolium castaneum.</title>
        <authorList>
            <consortium name="Tribolium Genome Sequencing Consortium"/>
            <person name="Richards S."/>
            <person name="Gibbs R.A."/>
            <person name="Weinstock G.M."/>
            <person name="Brown S.J."/>
            <person name="Denell R."/>
            <person name="Beeman R.W."/>
            <person name="Gibbs R."/>
            <person name="Beeman R.W."/>
            <person name="Brown S.J."/>
            <person name="Bucher G."/>
            <person name="Friedrich M."/>
            <person name="Grimmelikhuijzen C.J."/>
            <person name="Klingler M."/>
            <person name="Lorenzen M."/>
            <person name="Richards S."/>
            <person name="Roth S."/>
            <person name="Schroder R."/>
            <person name="Tautz D."/>
            <person name="Zdobnov E.M."/>
            <person name="Muzny D."/>
            <person name="Gibbs R.A."/>
            <person name="Weinstock G.M."/>
            <person name="Attaway T."/>
            <person name="Bell S."/>
            <person name="Buhay C.J."/>
            <person name="Chandrabose M.N."/>
            <person name="Chavez D."/>
            <person name="Clerk-Blankenburg K.P."/>
            <person name="Cree A."/>
            <person name="Dao M."/>
            <person name="Davis C."/>
            <person name="Chacko J."/>
            <person name="Dinh H."/>
            <person name="Dugan-Rocha S."/>
            <person name="Fowler G."/>
            <person name="Garner T.T."/>
            <person name="Garnes J."/>
            <person name="Gnirke A."/>
            <person name="Hawes A."/>
            <person name="Hernandez J."/>
            <person name="Hines S."/>
            <person name="Holder M."/>
            <person name="Hume J."/>
            <person name="Jhangiani S.N."/>
            <person name="Joshi V."/>
            <person name="Khan Z.M."/>
            <person name="Jackson L."/>
            <person name="Kovar C."/>
            <person name="Kowis A."/>
            <person name="Lee S."/>
            <person name="Lewis L.R."/>
            <person name="Margolis J."/>
            <person name="Morgan M."/>
            <person name="Nazareth L.V."/>
            <person name="Nguyen N."/>
            <person name="Okwuonu G."/>
            <person name="Parker D."/>
            <person name="Richards S."/>
            <person name="Ruiz S.J."/>
            <person name="Santibanez J."/>
            <person name="Savard J."/>
            <person name="Scherer S.E."/>
            <person name="Schneider B."/>
            <person name="Sodergren E."/>
            <person name="Tautz D."/>
            <person name="Vattahil S."/>
            <person name="Villasana D."/>
            <person name="White C.S."/>
            <person name="Wright R."/>
            <person name="Park Y."/>
            <person name="Beeman R.W."/>
            <person name="Lord J."/>
            <person name="Oppert B."/>
            <person name="Lorenzen M."/>
            <person name="Brown S."/>
            <person name="Wang L."/>
            <person name="Savard J."/>
            <person name="Tautz D."/>
            <person name="Richards S."/>
            <person name="Weinstock G."/>
            <person name="Gibbs R.A."/>
            <person name="Liu Y."/>
            <person name="Worley K."/>
            <person name="Weinstock G."/>
            <person name="Elsik C.G."/>
            <person name="Reese J.T."/>
            <person name="Elhaik E."/>
            <person name="Landan G."/>
            <person name="Graur D."/>
            <person name="Arensburger P."/>
            <person name="Atkinson P."/>
            <person name="Beeman R.W."/>
            <person name="Beidler J."/>
            <person name="Brown S.J."/>
            <person name="Demuth J.P."/>
            <person name="Drury D.W."/>
            <person name="Du Y.Z."/>
            <person name="Fujiwara H."/>
            <person name="Lorenzen M."/>
            <person name="Maselli V."/>
            <person name="Osanai M."/>
            <person name="Park Y."/>
            <person name="Robertson H.M."/>
            <person name="Tu Z."/>
            <person name="Wang J.J."/>
            <person name="Wang S."/>
            <person name="Richards S."/>
            <person name="Song H."/>
            <person name="Zhang L."/>
            <person name="Sodergren E."/>
            <person name="Werner D."/>
            <person name="Stanke M."/>
            <person name="Morgenstern B."/>
            <person name="Solovyev V."/>
            <person name="Kosarev P."/>
            <person name="Brown G."/>
            <person name="Chen H.C."/>
            <person name="Ermolaeva O."/>
            <person name="Hlavina W."/>
            <person name="Kapustin Y."/>
            <person name="Kiryutin B."/>
            <person name="Kitts P."/>
            <person name="Maglott D."/>
            <person name="Pruitt K."/>
            <person name="Sapojnikov V."/>
            <person name="Souvorov A."/>
            <person name="Mackey A.J."/>
            <person name="Waterhouse R.M."/>
            <person name="Wyder S."/>
            <person name="Zdobnov E.M."/>
            <person name="Zdobnov E.M."/>
            <person name="Wyder S."/>
            <person name="Kriventseva E.V."/>
            <person name="Kadowaki T."/>
            <person name="Bork P."/>
            <person name="Aranda M."/>
            <person name="Bao R."/>
            <person name="Beermann A."/>
            <person name="Berns N."/>
            <person name="Bolognesi R."/>
            <person name="Bonneton F."/>
            <person name="Bopp D."/>
            <person name="Brown S.J."/>
            <person name="Bucher G."/>
            <person name="Butts T."/>
            <person name="Chaumot A."/>
            <person name="Denell R.E."/>
            <person name="Ferrier D.E."/>
            <person name="Friedrich M."/>
            <person name="Gordon C.M."/>
            <person name="Jindra M."/>
            <person name="Klingler M."/>
            <person name="Lan Q."/>
            <person name="Lattorff H.M."/>
            <person name="Laudet V."/>
            <person name="von Levetsow C."/>
            <person name="Liu Z."/>
            <person name="Lutz R."/>
            <person name="Lynch J.A."/>
            <person name="da Fonseca R.N."/>
            <person name="Posnien N."/>
            <person name="Reuter R."/>
            <person name="Roth S."/>
            <person name="Savard J."/>
            <person name="Schinko J.B."/>
            <person name="Schmitt C."/>
            <person name="Schoppmeier M."/>
            <person name="Schroder R."/>
            <person name="Shippy T.D."/>
            <person name="Simonnet F."/>
            <person name="Marques-Souza H."/>
            <person name="Tautz D."/>
            <person name="Tomoyasu Y."/>
            <person name="Trauner J."/>
            <person name="Van der Zee M."/>
            <person name="Vervoort M."/>
            <person name="Wittkopp N."/>
            <person name="Wimmer E.A."/>
            <person name="Yang X."/>
            <person name="Jones A.K."/>
            <person name="Sattelle D.B."/>
            <person name="Ebert P.R."/>
            <person name="Nelson D."/>
            <person name="Scott J.G."/>
            <person name="Beeman R.W."/>
            <person name="Muthukrishnan S."/>
            <person name="Kramer K.J."/>
            <person name="Arakane Y."/>
            <person name="Beeman R.W."/>
            <person name="Zhu Q."/>
            <person name="Hogenkamp D."/>
            <person name="Dixit R."/>
            <person name="Oppert B."/>
            <person name="Jiang H."/>
            <person name="Zou Z."/>
            <person name="Marshall J."/>
            <person name="Elpidina E."/>
            <person name="Vinokurov K."/>
            <person name="Oppert C."/>
            <person name="Zou Z."/>
            <person name="Evans J."/>
            <person name="Lu Z."/>
            <person name="Zhao P."/>
            <person name="Sumathipala N."/>
            <person name="Altincicek B."/>
            <person name="Vilcinskas A."/>
            <person name="Williams M."/>
            <person name="Hultmark D."/>
            <person name="Hetru C."/>
            <person name="Jiang H."/>
            <person name="Grimmelikhuijzen C.J."/>
            <person name="Hauser F."/>
            <person name="Cazzamali G."/>
            <person name="Williamson M."/>
            <person name="Park Y."/>
            <person name="Li B."/>
            <person name="Tanaka Y."/>
            <person name="Predel R."/>
            <person name="Neupert S."/>
            <person name="Schachtner J."/>
            <person name="Verleyen P."/>
            <person name="Raible F."/>
            <person name="Bork P."/>
            <person name="Friedrich M."/>
            <person name="Walden K.K."/>
            <person name="Robertson H.M."/>
            <person name="Angeli S."/>
            <person name="Foret S."/>
            <person name="Bucher G."/>
            <person name="Schuetz S."/>
            <person name="Maleszka R."/>
            <person name="Wimmer E.A."/>
            <person name="Beeman R.W."/>
            <person name="Lorenzen M."/>
            <person name="Tomoyasu Y."/>
            <person name="Miller S.C."/>
            <person name="Grossmann D."/>
            <person name="Bucher G."/>
        </authorList>
    </citation>
    <scope>NUCLEOTIDE SEQUENCE [LARGE SCALE GENOMIC DNA]</scope>
    <source>
        <strain evidence="1 2">Georgia GA2</strain>
    </source>
</reference>
<sequence length="636" mass="73558">MQIRKVFLLAISSAFGILMLLIVTRDSPINDIDRKFRLEKIDELIHSQASSLACKQPNLPVFSPEMMKFVHEEPPIDCSSAGPDWVKCQGSECRIQDEIKARHGRVTCSFTDIIRVNDFESTSGETTYSDSYYKLEASDVVKVSCRGQKAQWSATLTGIRLDKKIWENTSWSKLPSDAVKFNVLMFGFDSISRNSFVRKLPKSYKFLTEILHGDVLQGYNIIGDGTPQALIPILTGKTELELPDTRKRFANTKFVNSYPFIWNEYKKAGYVTGYFEDVPELGIFTYRLNGFNETPTDHYMRPYYLASLGERRKWPRLCTGEIPRHQVMFNQMKNFFTVYKQKPKFLFGFHGELSHDDYNLVGVADDDFYKFLQFMKDSGVLDDTILIIMADHGHRFAEIRNTIQGKQEERLPFFSFTFPESFKNHFKQAYENFQNNINKLSTPFDIHFTLKSLLELNDIGEANINYRAVSLFTKIPAERSCSHAYIEPHWCACLDWEKIPLSDPIVKRISNLLISTLNDYTKPHRHICEVLSVSDIEWVMKMTPNENLIKYNKNADLDGFVADLSAKMRIKTNMYQIKVVVTPGDSVFEASVTYYIDEDKLNLKMSDISRVNMYGKQARCVEDNLPDLRKFCYCKD</sequence>
<evidence type="ECO:0000313" key="2">
    <source>
        <dbReference type="Proteomes" id="UP000007266"/>
    </source>
</evidence>
<dbReference type="Pfam" id="PF02995">
    <property type="entry name" value="DUF229"/>
    <property type="match status" value="1"/>
</dbReference>